<dbReference type="RefSeq" id="WP_271163581.1">
    <property type="nucleotide sequence ID" value="NZ_BSFD01000001.1"/>
</dbReference>
<accession>A0ABQ5T498</accession>
<keyword evidence="2" id="KW-1185">Reference proteome</keyword>
<name>A0ABQ5T498_9CAUL</name>
<evidence type="ECO:0000313" key="1">
    <source>
        <dbReference type="EMBL" id="GLK47191.1"/>
    </source>
</evidence>
<protein>
    <submittedName>
        <fullName evidence="1">Uncharacterized protein</fullName>
    </submittedName>
</protein>
<reference evidence="1" key="1">
    <citation type="journal article" date="2014" name="Int. J. Syst. Evol. Microbiol.">
        <title>Complete genome of a new Firmicutes species belonging to the dominant human colonic microbiota ('Ruminococcus bicirculans') reveals two chromosomes and a selective capacity to utilize plant glucans.</title>
        <authorList>
            <consortium name="NISC Comparative Sequencing Program"/>
            <person name="Wegmann U."/>
            <person name="Louis P."/>
            <person name="Goesmann A."/>
            <person name="Henrissat B."/>
            <person name="Duncan S.H."/>
            <person name="Flint H.J."/>
        </authorList>
    </citation>
    <scope>NUCLEOTIDE SEQUENCE</scope>
    <source>
        <strain evidence="1">VKM B-1499</strain>
    </source>
</reference>
<reference evidence="1" key="2">
    <citation type="submission" date="2023-01" db="EMBL/GenBank/DDBJ databases">
        <authorList>
            <person name="Sun Q."/>
            <person name="Evtushenko L."/>
        </authorList>
    </citation>
    <scope>NUCLEOTIDE SEQUENCE</scope>
    <source>
        <strain evidence="1">VKM B-1499</strain>
    </source>
</reference>
<proteinExistence type="predicted"/>
<dbReference type="EMBL" id="BSFD01000001">
    <property type="protein sequence ID" value="GLK47191.1"/>
    <property type="molecule type" value="Genomic_DNA"/>
</dbReference>
<evidence type="ECO:0000313" key="2">
    <source>
        <dbReference type="Proteomes" id="UP001143509"/>
    </source>
</evidence>
<sequence length="196" mass="21521">MTDINPPVQRNWRRRGLLPKVEGWARLSPQDLLHVSLREAMGQLGIPHLDPLIYLDDAVVAAQAWAVTHPGSLGYLDGLEPELHPRSSFFDPPRFRYAWARTPWREGLKLELATDLSSLNEVLAEYDEEPAAGIALIDLKAIGLGLAERAGEPLWYVSAGPGMRNKVDAQNAAANGDKAAQQALEAIGVEWDASKL</sequence>
<comment type="caution">
    <text evidence="1">The sequence shown here is derived from an EMBL/GenBank/DDBJ whole genome shotgun (WGS) entry which is preliminary data.</text>
</comment>
<organism evidence="1 2">
    <name type="scientific">Brevundimonas intermedia</name>
    <dbReference type="NCBI Taxonomy" id="74315"/>
    <lineage>
        <taxon>Bacteria</taxon>
        <taxon>Pseudomonadati</taxon>
        <taxon>Pseudomonadota</taxon>
        <taxon>Alphaproteobacteria</taxon>
        <taxon>Caulobacterales</taxon>
        <taxon>Caulobacteraceae</taxon>
        <taxon>Brevundimonas</taxon>
    </lineage>
</organism>
<dbReference type="Proteomes" id="UP001143509">
    <property type="component" value="Unassembled WGS sequence"/>
</dbReference>
<gene>
    <name evidence="1" type="ORF">GCM10017620_01640</name>
</gene>